<evidence type="ECO:0000256" key="8">
    <source>
        <dbReference type="RuleBase" id="RU004447"/>
    </source>
</evidence>
<dbReference type="InterPro" id="IPR001431">
    <property type="entry name" value="Pept_M16_Zn_BS"/>
</dbReference>
<comment type="caution">
    <text evidence="12">The sequence shown here is derived from an EMBL/GenBank/DDBJ whole genome shotgun (WGS) entry which is preliminary data.</text>
</comment>
<dbReference type="InterPro" id="IPR011249">
    <property type="entry name" value="Metalloenz_LuxS/M16"/>
</dbReference>
<keyword evidence="6" id="KW-0862">Zinc</keyword>
<evidence type="ECO:0000259" key="10">
    <source>
        <dbReference type="Pfam" id="PF00675"/>
    </source>
</evidence>
<feature type="domain" description="Peptidase M16 N-terminal" evidence="10">
    <location>
        <begin position="51"/>
        <end position="93"/>
    </location>
</feature>
<evidence type="ECO:0000313" key="12">
    <source>
        <dbReference type="EMBL" id="NPE25926.1"/>
    </source>
</evidence>
<keyword evidence="5" id="KW-0378">Hydrolase</keyword>
<dbReference type="InterPro" id="IPR011765">
    <property type="entry name" value="Pept_M16_N"/>
</dbReference>
<organism evidence="12 13">
    <name type="scientific">Xylanibacter caecicola</name>
    <dbReference type="NCBI Taxonomy" id="2736294"/>
    <lineage>
        <taxon>Bacteria</taxon>
        <taxon>Pseudomonadati</taxon>
        <taxon>Bacteroidota</taxon>
        <taxon>Bacteroidia</taxon>
        <taxon>Bacteroidales</taxon>
        <taxon>Prevotellaceae</taxon>
        <taxon>Xylanibacter</taxon>
    </lineage>
</organism>
<dbReference type="PANTHER" id="PTHR43690:SF17">
    <property type="entry name" value="PROTEIN YHJJ"/>
    <property type="match status" value="1"/>
</dbReference>
<evidence type="ECO:0000256" key="6">
    <source>
        <dbReference type="ARBA" id="ARBA00022833"/>
    </source>
</evidence>
<keyword evidence="3" id="KW-0645">Protease</keyword>
<evidence type="ECO:0000256" key="5">
    <source>
        <dbReference type="ARBA" id="ARBA00022801"/>
    </source>
</evidence>
<feature type="domain" description="Peptidase M16 C-terminal" evidence="11">
    <location>
        <begin position="718"/>
        <end position="876"/>
    </location>
</feature>
<dbReference type="PROSITE" id="PS00143">
    <property type="entry name" value="INSULINASE"/>
    <property type="match status" value="1"/>
</dbReference>
<reference evidence="12 13" key="1">
    <citation type="submission" date="2020-05" db="EMBL/GenBank/DDBJ databases">
        <title>Distinct polysaccharide utilization as determinants for interspecies competition between intestinal Prevotella spp.</title>
        <authorList>
            <person name="Galvez E.J.C."/>
            <person name="Iljazovic A."/>
            <person name="Strowig T."/>
        </authorList>
    </citation>
    <scope>NUCLEOTIDE SEQUENCE [LARGE SCALE GENOMIC DNA]</scope>
    <source>
        <strain evidence="12 13">PCHR</strain>
    </source>
</reference>
<gene>
    <name evidence="12" type="ORF">HPS54_10425</name>
</gene>
<evidence type="ECO:0000256" key="7">
    <source>
        <dbReference type="ARBA" id="ARBA00023049"/>
    </source>
</evidence>
<dbReference type="InterPro" id="IPR007863">
    <property type="entry name" value="Peptidase_M16_C"/>
</dbReference>
<dbReference type="Gene3D" id="3.30.830.10">
    <property type="entry name" value="Metalloenzyme, LuxS/M16 peptidase-like"/>
    <property type="match status" value="4"/>
</dbReference>
<keyword evidence="7" id="KW-0482">Metalloprotease</keyword>
<evidence type="ECO:0000256" key="2">
    <source>
        <dbReference type="ARBA" id="ARBA00007261"/>
    </source>
</evidence>
<evidence type="ECO:0000313" key="13">
    <source>
        <dbReference type="Proteomes" id="UP000820977"/>
    </source>
</evidence>
<keyword evidence="9" id="KW-0732">Signal</keyword>
<dbReference type="Proteomes" id="UP000820977">
    <property type="component" value="Unassembled WGS sequence"/>
</dbReference>
<dbReference type="EMBL" id="JABKKJ010000021">
    <property type="protein sequence ID" value="NPE25926.1"/>
    <property type="molecule type" value="Genomic_DNA"/>
</dbReference>
<dbReference type="Pfam" id="PF00675">
    <property type="entry name" value="Peptidase_M16"/>
    <property type="match status" value="1"/>
</dbReference>
<keyword evidence="4" id="KW-0479">Metal-binding</keyword>
<evidence type="ECO:0000256" key="9">
    <source>
        <dbReference type="SAM" id="SignalP"/>
    </source>
</evidence>
<name>A0ABX2B3W5_9BACT</name>
<sequence>MKLRFIVTACLAAVMALGGQAKEYRYRTVEGDLMNTRIYTLDNGLKVYLSVNKEKPRIQTYIAVRTGSRNDPAETTGLAHYLEHLMFKGTKSFGTSDAAAEAPLLAEIEAKYEVYRRLSDAQQRRDCYKEIDSLSQLAAKYFIPNEYDKLMASIGAQGTNAYTSNDVTCYVEDIPANEVENWLRVEGDRFANMVIRGFHTELESVYEEYNIGLAQDTRKAYAALFAKACPGHPYGTQTTIGTQEHLKNPSITNIKNYFNRYYVPNNMAVCMAGDMDPDKVIALVDKYFGGLKPAASLSRPEYPELKPLCGVQDTTVVGKEAERLMMAWRFKGASDMQADTLDVISSMLANGKAGLFEVNLEQKMLAQGAGAFLYGLNDYSALVVSGTPKDNQSLEELRGLICGEIDKLRRGDFSDDLLPAVVNNMKLDFYKSLQSNEARADMFVDAFVNGKKWEDVVRRLDRVSGMTKQQIVDFARRHLADNYACVYKVQGNDTTLKKIDKPQITPIPTNRDKSSAFLNEIKSAKTEPIQPRFVDFDRDMTVTRTKAGLPMLYKKNTDDGLFDLTFYYAFGSEADRAISLAPDYLYYIGTDKKTSAQVKQEFYSLACDYSVSVSSDAVYVRLTGLNENLSKALSLWEDFVGNAKGDSESYEKYVNLLMKSRADAKKNQRANFARLQAYAIYGPYNSYTNTLSEAELRAAGPQMLPDLLKRLNGMEHTVLYYGPYGEKEIAALVTRLHKTPKKLRPVPAGREYTEQQTPVDEVFIAPYDAKNIYMMQYHNENRPWNADEMPVQTIFNEYFGGSMNGVVFQELREARGLAYSAGASYDRPWRKGHPETFNTYIISQNDKMTDCIRVFNEILDTLPQSQAAFEIARQSLTKSLQSRRVTRASVLYAYLNARRLGVSGDLYARVYEALPQLRLADIVDFEQKNMARKPCRYVILGNEGELDMEALGRIGKVNRLTTEEIFGY</sequence>
<feature type="signal peptide" evidence="9">
    <location>
        <begin position="1"/>
        <end position="21"/>
    </location>
</feature>
<dbReference type="PANTHER" id="PTHR43690">
    <property type="entry name" value="NARDILYSIN"/>
    <property type="match status" value="1"/>
</dbReference>
<evidence type="ECO:0000256" key="1">
    <source>
        <dbReference type="ARBA" id="ARBA00001947"/>
    </source>
</evidence>
<dbReference type="SUPFAM" id="SSF63411">
    <property type="entry name" value="LuxS/MPP-like metallohydrolase"/>
    <property type="match status" value="4"/>
</dbReference>
<proteinExistence type="inferred from homology"/>
<feature type="chain" id="PRO_5046836398" evidence="9">
    <location>
        <begin position="22"/>
        <end position="968"/>
    </location>
</feature>
<evidence type="ECO:0000256" key="4">
    <source>
        <dbReference type="ARBA" id="ARBA00022723"/>
    </source>
</evidence>
<comment type="similarity">
    <text evidence="2 8">Belongs to the peptidase M16 family.</text>
</comment>
<dbReference type="Pfam" id="PF05193">
    <property type="entry name" value="Peptidase_M16_C"/>
    <property type="match status" value="2"/>
</dbReference>
<evidence type="ECO:0000259" key="11">
    <source>
        <dbReference type="Pfam" id="PF05193"/>
    </source>
</evidence>
<dbReference type="RefSeq" id="WP_172345389.1">
    <property type="nucleotide sequence ID" value="NZ_CASYYZ010000013.1"/>
</dbReference>
<comment type="cofactor">
    <cofactor evidence="1">
        <name>Zn(2+)</name>
        <dbReference type="ChEBI" id="CHEBI:29105"/>
    </cofactor>
</comment>
<feature type="domain" description="Peptidase M16 C-terminal" evidence="11">
    <location>
        <begin position="253"/>
        <end position="424"/>
    </location>
</feature>
<evidence type="ECO:0000256" key="3">
    <source>
        <dbReference type="ARBA" id="ARBA00022670"/>
    </source>
</evidence>
<protein>
    <submittedName>
        <fullName evidence="12">Insulinase family protein</fullName>
    </submittedName>
</protein>
<accession>A0ABX2B3W5</accession>
<keyword evidence="13" id="KW-1185">Reference proteome</keyword>
<dbReference type="InterPro" id="IPR050626">
    <property type="entry name" value="Peptidase_M16"/>
</dbReference>